<proteinExistence type="predicted"/>
<evidence type="ECO:0000313" key="3">
    <source>
        <dbReference type="Proteomes" id="UP000179920"/>
    </source>
</evidence>
<gene>
    <name evidence="2" type="ORF">UBRO_21027</name>
</gene>
<name>A0A1K0GZ32_9BASI</name>
<accession>A0A1K0GZ32</accession>
<dbReference type="EMBL" id="LT558117">
    <property type="protein sequence ID" value="SAM60951.1"/>
    <property type="molecule type" value="Genomic_DNA"/>
</dbReference>
<sequence length="159" mass="17462">MQCNLGRAEAASMAVGQGHERMRDQAKQLTSEAKGITNQGSVNLRLLRSFQPQVQARVSECELSDHIKRCNRRQVYPLNRARVNAPHLYSLWASSQNQGFTVDEVRSALTSGLLNKPHTNAAHPTSSPQLTCCDSALCEGDLQIRSVMLTDSRITPSSG</sequence>
<dbReference type="AlphaFoldDB" id="A0A1K0GZ32"/>
<dbReference type="OrthoDB" id="10298584at2759"/>
<evidence type="ECO:0000256" key="1">
    <source>
        <dbReference type="SAM" id="MobiDB-lite"/>
    </source>
</evidence>
<evidence type="ECO:0000313" key="2">
    <source>
        <dbReference type="EMBL" id="SAM60951.1"/>
    </source>
</evidence>
<reference evidence="3" key="1">
    <citation type="submission" date="2016-04" db="EMBL/GenBank/DDBJ databases">
        <authorList>
            <person name="Guldener U."/>
            <person name="Guldener U."/>
        </authorList>
    </citation>
    <scope>NUCLEOTIDE SEQUENCE [LARGE SCALE GENOMIC DNA]</scope>
    <source>
        <strain evidence="3">UB2112</strain>
    </source>
</reference>
<feature type="region of interest" description="Disordered" evidence="1">
    <location>
        <begin position="1"/>
        <end position="31"/>
    </location>
</feature>
<dbReference type="Proteomes" id="UP000179920">
    <property type="component" value="Chromosome I"/>
</dbReference>
<organism evidence="2 3">
    <name type="scientific">Ustilago bromivora</name>
    <dbReference type="NCBI Taxonomy" id="307758"/>
    <lineage>
        <taxon>Eukaryota</taxon>
        <taxon>Fungi</taxon>
        <taxon>Dikarya</taxon>
        <taxon>Basidiomycota</taxon>
        <taxon>Ustilaginomycotina</taxon>
        <taxon>Ustilaginomycetes</taxon>
        <taxon>Ustilaginales</taxon>
        <taxon>Ustilaginaceae</taxon>
        <taxon>Ustilago</taxon>
    </lineage>
</organism>
<protein>
    <submittedName>
        <fullName evidence="2">Uncharacterized protein</fullName>
    </submittedName>
</protein>